<evidence type="ECO:0000313" key="3">
    <source>
        <dbReference type="Proteomes" id="UP000198960"/>
    </source>
</evidence>
<dbReference type="Gene3D" id="3.40.50.10470">
    <property type="entry name" value="Translation initiation factor eif-2b, domain 2"/>
    <property type="match status" value="1"/>
</dbReference>
<dbReference type="GO" id="GO:0019509">
    <property type="term" value="P:L-methionine salvage from methylthioadenosine"/>
    <property type="evidence" value="ECO:0007669"/>
    <property type="project" value="TreeGrafter"/>
</dbReference>
<dbReference type="PANTHER" id="PTHR43475">
    <property type="entry name" value="METHYLTHIORIBOSE-1-PHOSPHATE ISOMERASE"/>
    <property type="match status" value="1"/>
</dbReference>
<dbReference type="Gene3D" id="1.20.120.420">
    <property type="entry name" value="translation initiation factor eif-2b, domain 1"/>
    <property type="match status" value="1"/>
</dbReference>
<organism evidence="2 3">
    <name type="scientific">Trujillonella endophytica</name>
    <dbReference type="NCBI Taxonomy" id="673521"/>
    <lineage>
        <taxon>Bacteria</taxon>
        <taxon>Bacillati</taxon>
        <taxon>Actinomycetota</taxon>
        <taxon>Actinomycetes</taxon>
        <taxon>Geodermatophilales</taxon>
        <taxon>Geodermatophilaceae</taxon>
        <taxon>Trujillonella</taxon>
    </lineage>
</organism>
<dbReference type="Pfam" id="PF01008">
    <property type="entry name" value="IF-2B"/>
    <property type="match status" value="1"/>
</dbReference>
<dbReference type="GO" id="GO:0046523">
    <property type="term" value="F:S-methyl-5-thioribose-1-phosphate isomerase activity"/>
    <property type="evidence" value="ECO:0007669"/>
    <property type="project" value="TreeGrafter"/>
</dbReference>
<proteinExistence type="inferred from homology"/>
<keyword evidence="3" id="KW-1185">Reference proteome</keyword>
<dbReference type="STRING" id="673521.SAMN05660991_04587"/>
<dbReference type="SUPFAM" id="SSF100950">
    <property type="entry name" value="NagB/RpiA/CoA transferase-like"/>
    <property type="match status" value="1"/>
</dbReference>
<dbReference type="InterPro" id="IPR037171">
    <property type="entry name" value="NagB/RpiA_transferase-like"/>
</dbReference>
<sequence>MAGVSVPSPLPRPVLDDSVRLSDDGVAILDRRVFPAREEWVLARDAAEVAEAIRAMVTQSSGPFYAALAGLALDARQHAGRPVDEARAALLRAGSALTGARPTNNAVRDAVADLLATPDVAGARSGRELEEAVGAAAAALDAGYRARSAAMAAHTAALVPDGARVLTHCWADAYLIELVRAAHAAGRRYTWVATETRPYLQGARLTAHTLVEMGQEVALITDGMAAAVLAPTSTLGRVDALVTAADRVTMDGHVINKVGTLGHAVAAHAFGVPFYAMVQAPDPQAPTGADVEIEERDGDEVLSVLGVRSASPLVQRGHYPAFDVTPPRFVTRIATDRGVFEPARVAEYHAAPEPAGADPAAR</sequence>
<dbReference type="EMBL" id="FOEE01000024">
    <property type="protein sequence ID" value="SEP29219.1"/>
    <property type="molecule type" value="Genomic_DNA"/>
</dbReference>
<reference evidence="3" key="1">
    <citation type="submission" date="2016-10" db="EMBL/GenBank/DDBJ databases">
        <authorList>
            <person name="Varghese N."/>
            <person name="Submissions S."/>
        </authorList>
    </citation>
    <scope>NUCLEOTIDE SEQUENCE [LARGE SCALE GENOMIC DNA]</scope>
    <source>
        <strain evidence="3">DSM 45413</strain>
    </source>
</reference>
<keyword evidence="2" id="KW-0413">Isomerase</keyword>
<dbReference type="OrthoDB" id="9803436at2"/>
<evidence type="ECO:0000256" key="1">
    <source>
        <dbReference type="RuleBase" id="RU003814"/>
    </source>
</evidence>
<dbReference type="InterPro" id="IPR042529">
    <property type="entry name" value="IF_2B-like_C"/>
</dbReference>
<protein>
    <submittedName>
        <fullName evidence="2">Methylthioribose-1-phosphate isomerase</fullName>
    </submittedName>
</protein>
<dbReference type="InterPro" id="IPR000649">
    <property type="entry name" value="IF-2B-related"/>
</dbReference>
<gene>
    <name evidence="2" type="ORF">SAMN05660991_04587</name>
</gene>
<dbReference type="PANTHER" id="PTHR43475:SF1">
    <property type="entry name" value="METHYLTHIORIBOSE-1-PHOSPHATE ISOMERASE"/>
    <property type="match status" value="1"/>
</dbReference>
<dbReference type="Proteomes" id="UP000198960">
    <property type="component" value="Unassembled WGS sequence"/>
</dbReference>
<name>A0A1H8WNM9_9ACTN</name>
<comment type="similarity">
    <text evidence="1">Belongs to the eIF-2B alpha/beta/delta subunits family.</text>
</comment>
<accession>A0A1H8WNM9</accession>
<evidence type="ECO:0000313" key="2">
    <source>
        <dbReference type="EMBL" id="SEP29219.1"/>
    </source>
</evidence>
<dbReference type="InterPro" id="IPR027363">
    <property type="entry name" value="M1Pi_N"/>
</dbReference>
<dbReference type="AlphaFoldDB" id="A0A1H8WNM9"/>